<evidence type="ECO:0000256" key="10">
    <source>
        <dbReference type="SAM" id="SignalP"/>
    </source>
</evidence>
<evidence type="ECO:0000256" key="7">
    <source>
        <dbReference type="ARBA" id="ARBA00022691"/>
    </source>
</evidence>
<keyword evidence="12" id="KW-1185">Reference proteome</keyword>
<dbReference type="GO" id="GO:0032259">
    <property type="term" value="P:methylation"/>
    <property type="evidence" value="ECO:0007669"/>
    <property type="project" value="UniProtKB-KW"/>
</dbReference>
<dbReference type="SUPFAM" id="SSF53335">
    <property type="entry name" value="S-adenosyl-L-methionine-dependent methyltransferases"/>
    <property type="match status" value="1"/>
</dbReference>
<dbReference type="FunCoup" id="E3LTC1">
    <property type="interactions" value="2668"/>
</dbReference>
<accession>E3LTC1</accession>
<comment type="similarity">
    <text evidence="9">Belongs to the methyltransferase superfamily. METTL18 family.</text>
</comment>
<dbReference type="OMA" id="FQSESVW"/>
<name>E3LTC1_CAERE</name>
<feature type="signal peptide" evidence="10">
    <location>
        <begin position="1"/>
        <end position="24"/>
    </location>
</feature>
<dbReference type="GO" id="GO:0018064">
    <property type="term" value="F:protein-L-histidine N-tele-methyltransferase activity"/>
    <property type="evidence" value="ECO:0007669"/>
    <property type="project" value="UniProtKB-EC"/>
</dbReference>
<dbReference type="AlphaFoldDB" id="E3LTC1"/>
<keyword evidence="10" id="KW-0732">Signal</keyword>
<evidence type="ECO:0000256" key="9">
    <source>
        <dbReference type="ARBA" id="ARBA00038126"/>
    </source>
</evidence>
<dbReference type="HOGENOM" id="CLU_038704_0_0_1"/>
<evidence type="ECO:0000256" key="2">
    <source>
        <dbReference type="ARBA" id="ARBA00004496"/>
    </source>
</evidence>
<evidence type="ECO:0000256" key="8">
    <source>
        <dbReference type="ARBA" id="ARBA00023242"/>
    </source>
</evidence>
<keyword evidence="4" id="KW-0963">Cytoplasm</keyword>
<evidence type="ECO:0000256" key="6">
    <source>
        <dbReference type="ARBA" id="ARBA00022679"/>
    </source>
</evidence>
<dbReference type="Proteomes" id="UP000008281">
    <property type="component" value="Unassembled WGS sequence"/>
</dbReference>
<keyword evidence="7" id="KW-0949">S-adenosyl-L-methionine</keyword>
<dbReference type="InterPro" id="IPR019410">
    <property type="entry name" value="Methyltransf_16"/>
</dbReference>
<dbReference type="RefSeq" id="XP_003112871.2">
    <property type="nucleotide sequence ID" value="XM_003112823.2"/>
</dbReference>
<dbReference type="GO" id="GO:0005737">
    <property type="term" value="C:cytoplasm"/>
    <property type="evidence" value="ECO:0007669"/>
    <property type="project" value="UniProtKB-SubCell"/>
</dbReference>
<dbReference type="KEGG" id="crq:GCK72_009678"/>
<evidence type="ECO:0000256" key="3">
    <source>
        <dbReference type="ARBA" id="ARBA00012533"/>
    </source>
</evidence>
<sequence length="263" mass="29854">MYFLPNLWIFAFQLLLIPEKDVHNRTFKSETSKMNVLKLTSGREISYLNEVEIRMGIDERNGEERYKNELENMGISDITVHKYEGGFKIWECTIDLCDFIEENKTKFEGKSVLELGCGAALPSILTAMHGAKEVYAQDFNASVIEFFTVPNFEENPHSAIVQGEAMGWEDVPTKLNGRKFDFILSSETIYNEDDYQNLHDAVAATIKDDGVAWFAAKFFYFGVGGSVPSFCQFINERGVLIASETKVITASVPRRIIEIRKAL</sequence>
<keyword evidence="8" id="KW-0539">Nucleus</keyword>
<gene>
    <name evidence="11" type="ORF">CRE_25466</name>
</gene>
<dbReference type="InParanoid" id="E3LTC1"/>
<dbReference type="GO" id="GO:0005634">
    <property type="term" value="C:nucleus"/>
    <property type="evidence" value="ECO:0007669"/>
    <property type="project" value="UniProtKB-SubCell"/>
</dbReference>
<dbReference type="PANTHER" id="PTHR14614">
    <property type="entry name" value="HEPATOCELLULAR CARCINOMA-ASSOCIATED ANTIGEN"/>
    <property type="match status" value="1"/>
</dbReference>
<proteinExistence type="inferred from homology"/>
<protein>
    <recommendedName>
        <fullName evidence="3">protein-histidine N-methyltransferase</fullName>
        <ecNumber evidence="3">2.1.1.85</ecNumber>
    </recommendedName>
</protein>
<dbReference type="Gene3D" id="3.40.50.150">
    <property type="entry name" value="Vaccinia Virus protein VP39"/>
    <property type="match status" value="1"/>
</dbReference>
<dbReference type="GeneID" id="9825240"/>
<dbReference type="CTD" id="9825240"/>
<evidence type="ECO:0000256" key="4">
    <source>
        <dbReference type="ARBA" id="ARBA00022490"/>
    </source>
</evidence>
<keyword evidence="5" id="KW-0489">Methyltransferase</keyword>
<dbReference type="InterPro" id="IPR029063">
    <property type="entry name" value="SAM-dependent_MTases_sf"/>
</dbReference>
<dbReference type="Pfam" id="PF10294">
    <property type="entry name" value="Methyltransf_16"/>
    <property type="match status" value="1"/>
</dbReference>
<keyword evidence="6" id="KW-0808">Transferase</keyword>
<reference evidence="11" key="1">
    <citation type="submission" date="2007-07" db="EMBL/GenBank/DDBJ databases">
        <title>PCAP assembly of the Caenorhabditis remanei genome.</title>
        <authorList>
            <consortium name="The Caenorhabditis remanei Sequencing Consortium"/>
            <person name="Wilson R.K."/>
        </authorList>
    </citation>
    <scope>NUCLEOTIDE SEQUENCE [LARGE SCALE GENOMIC DNA]</scope>
    <source>
        <strain evidence="11">PB4641</strain>
    </source>
</reference>
<evidence type="ECO:0000313" key="12">
    <source>
        <dbReference type="Proteomes" id="UP000008281"/>
    </source>
</evidence>
<organism evidence="12">
    <name type="scientific">Caenorhabditis remanei</name>
    <name type="common">Caenorhabditis vulgaris</name>
    <dbReference type="NCBI Taxonomy" id="31234"/>
    <lineage>
        <taxon>Eukaryota</taxon>
        <taxon>Metazoa</taxon>
        <taxon>Ecdysozoa</taxon>
        <taxon>Nematoda</taxon>
        <taxon>Chromadorea</taxon>
        <taxon>Rhabditida</taxon>
        <taxon>Rhabditina</taxon>
        <taxon>Rhabditomorpha</taxon>
        <taxon>Rhabditoidea</taxon>
        <taxon>Rhabditidae</taxon>
        <taxon>Peloderinae</taxon>
        <taxon>Caenorhabditis</taxon>
    </lineage>
</organism>
<dbReference type="EC" id="2.1.1.85" evidence="3"/>
<dbReference type="eggNOG" id="KOG2920">
    <property type="taxonomic scope" value="Eukaryota"/>
</dbReference>
<dbReference type="CDD" id="cd02440">
    <property type="entry name" value="AdoMet_MTases"/>
    <property type="match status" value="1"/>
</dbReference>
<comment type="subcellular location">
    <subcellularLocation>
        <location evidence="2">Cytoplasm</location>
    </subcellularLocation>
    <subcellularLocation>
        <location evidence="1">Nucleus</location>
    </subcellularLocation>
</comment>
<feature type="chain" id="PRO_5003175611" description="protein-histidine N-methyltransferase" evidence="10">
    <location>
        <begin position="25"/>
        <end position="263"/>
    </location>
</feature>
<evidence type="ECO:0000256" key="5">
    <source>
        <dbReference type="ARBA" id="ARBA00022603"/>
    </source>
</evidence>
<dbReference type="EMBL" id="DS268414">
    <property type="protein sequence ID" value="EFP09125.1"/>
    <property type="molecule type" value="Genomic_DNA"/>
</dbReference>
<dbReference type="PANTHER" id="PTHR14614:SF39">
    <property type="entry name" value="HISTIDINE PROTEIN METHYLTRANSFERASE 1 HOMOLOG"/>
    <property type="match status" value="1"/>
</dbReference>
<dbReference type="STRING" id="31234.E3LTC1"/>
<evidence type="ECO:0000313" key="11">
    <source>
        <dbReference type="EMBL" id="EFP09125.1"/>
    </source>
</evidence>
<evidence type="ECO:0000256" key="1">
    <source>
        <dbReference type="ARBA" id="ARBA00004123"/>
    </source>
</evidence>
<dbReference type="OrthoDB" id="407325at2759"/>